<evidence type="ECO:0000256" key="4">
    <source>
        <dbReference type="ARBA" id="ARBA00023136"/>
    </source>
</evidence>
<name>A0A3G9J7S6_9FIRM</name>
<dbReference type="FunCoup" id="A0A3G9J7S6">
    <property type="interactions" value="15"/>
</dbReference>
<dbReference type="PANTHER" id="PTHR43424">
    <property type="entry name" value="LOCUS PUTATIVE PROTEIN 1-RELATED"/>
    <property type="match status" value="1"/>
</dbReference>
<evidence type="ECO:0000313" key="7">
    <source>
        <dbReference type="Proteomes" id="UP000268059"/>
    </source>
</evidence>
<feature type="transmembrane region" description="Helical" evidence="5">
    <location>
        <begin position="118"/>
        <end position="141"/>
    </location>
</feature>
<organism evidence="6 7">
    <name type="scientific">Intestinibaculum porci</name>
    <dbReference type="NCBI Taxonomy" id="2487118"/>
    <lineage>
        <taxon>Bacteria</taxon>
        <taxon>Bacillati</taxon>
        <taxon>Bacillota</taxon>
        <taxon>Erysipelotrichia</taxon>
        <taxon>Erysipelotrichales</taxon>
        <taxon>Erysipelotrichaceae</taxon>
        <taxon>Intestinibaculum</taxon>
    </lineage>
</organism>
<feature type="transmembrane region" description="Helical" evidence="5">
    <location>
        <begin position="47"/>
        <end position="70"/>
    </location>
</feature>
<protein>
    <submittedName>
        <fullName evidence="6">Flippase</fullName>
    </submittedName>
</protein>
<accession>A0A3G9J7S6</accession>
<sequence length="490" mass="55754">MKKSSLKRTSLKKNLALSMFYQILKIITPFITAPYVSRVLGVANLGIYSATNSIAMYFTLFGGLGTVTYGTREIARVRHDENQRSQLFWEIEILSVITTTISIVVWAIFTMFNTQYRGYYLVLTFNLLAVMFDISWFYAGIEKFQYTVGWNSFFKIASVIALFIFVKKPSDLLVYMFIMAFQNFAGNVGMWTGLHKFVHKIDFKTVTLKKHFHETLVYFIPTIATSVYNVMDKTMIWVITRNAKENGFYENANKVLDMTKTLTFVALNSVMTSRISFLYAQERFDEIKEGIRNSIDYVLFMGIGFLFGLAGVAHVFVPVFFGKHWDKTAELLIIMAPVVVIIGISNCLGAQYYTPSGRRKESAKYIIIGAITNFILNSFMIPFLQSYGAAIATVIAEVVITFFYVKNDAGYLTWKDIFTRGWKKLIAGSCMFGAIMLVRLLIHQQVISLLLMIIVGVMVYVGILFMLKDSFMDTGKILLKVAKNKKKAKG</sequence>
<feature type="transmembrane region" description="Helical" evidence="5">
    <location>
        <begin position="333"/>
        <end position="353"/>
    </location>
</feature>
<keyword evidence="2 5" id="KW-0812">Transmembrane</keyword>
<evidence type="ECO:0000256" key="1">
    <source>
        <dbReference type="ARBA" id="ARBA00004141"/>
    </source>
</evidence>
<feature type="transmembrane region" description="Helical" evidence="5">
    <location>
        <begin position="448"/>
        <end position="467"/>
    </location>
</feature>
<dbReference type="Pfam" id="PF01943">
    <property type="entry name" value="Polysacc_synt"/>
    <property type="match status" value="1"/>
</dbReference>
<feature type="transmembrane region" description="Helical" evidence="5">
    <location>
        <begin position="425"/>
        <end position="442"/>
    </location>
</feature>
<evidence type="ECO:0000256" key="5">
    <source>
        <dbReference type="SAM" id="Phobius"/>
    </source>
</evidence>
<dbReference type="AlphaFoldDB" id="A0A3G9J7S6"/>
<dbReference type="Proteomes" id="UP000268059">
    <property type="component" value="Chromosome"/>
</dbReference>
<feature type="transmembrane region" description="Helical" evidence="5">
    <location>
        <begin position="91"/>
        <end position="112"/>
    </location>
</feature>
<feature type="transmembrane region" description="Helical" evidence="5">
    <location>
        <begin position="387"/>
        <end position="405"/>
    </location>
</feature>
<dbReference type="KEGG" id="ebm:SG0102_21910"/>
<evidence type="ECO:0000313" key="6">
    <source>
        <dbReference type="EMBL" id="BBH27257.1"/>
    </source>
</evidence>
<feature type="transmembrane region" description="Helical" evidence="5">
    <location>
        <begin position="15"/>
        <end position="35"/>
    </location>
</feature>
<feature type="transmembrane region" description="Helical" evidence="5">
    <location>
        <begin position="365"/>
        <end position="381"/>
    </location>
</feature>
<keyword evidence="4 5" id="KW-0472">Membrane</keyword>
<proteinExistence type="predicted"/>
<evidence type="ECO:0000256" key="3">
    <source>
        <dbReference type="ARBA" id="ARBA00022989"/>
    </source>
</evidence>
<keyword evidence="7" id="KW-1185">Reference proteome</keyword>
<evidence type="ECO:0000256" key="2">
    <source>
        <dbReference type="ARBA" id="ARBA00022692"/>
    </source>
</evidence>
<dbReference type="EMBL" id="AP019309">
    <property type="protein sequence ID" value="BBH27257.1"/>
    <property type="molecule type" value="Genomic_DNA"/>
</dbReference>
<reference evidence="6 7" key="1">
    <citation type="submission" date="2018-11" db="EMBL/GenBank/DDBJ databases">
        <title>Novel Erysipelotrichaceae bacterium isolated from small intestine of a swine.</title>
        <authorList>
            <person name="Kim J.S."/>
            <person name="Choe H."/>
            <person name="Lee Y.R."/>
            <person name="Kim K.M."/>
            <person name="Park D.S."/>
        </authorList>
    </citation>
    <scope>NUCLEOTIDE SEQUENCE [LARGE SCALE GENOMIC DNA]</scope>
    <source>
        <strain evidence="6 7">SG0102</strain>
    </source>
</reference>
<dbReference type="InParanoid" id="A0A3G9J7S6"/>
<feature type="transmembrane region" description="Helical" evidence="5">
    <location>
        <begin position="297"/>
        <end position="321"/>
    </location>
</feature>
<dbReference type="RefSeq" id="WP_125120002.1">
    <property type="nucleotide sequence ID" value="NZ_AP019309.1"/>
</dbReference>
<keyword evidence="3 5" id="KW-1133">Transmembrane helix</keyword>
<dbReference type="InterPro" id="IPR002797">
    <property type="entry name" value="Polysacc_synth"/>
</dbReference>
<gene>
    <name evidence="6" type="ORF">SG0102_21910</name>
</gene>
<dbReference type="GO" id="GO:0016020">
    <property type="term" value="C:membrane"/>
    <property type="evidence" value="ECO:0007669"/>
    <property type="project" value="UniProtKB-SubCell"/>
</dbReference>
<comment type="subcellular location">
    <subcellularLocation>
        <location evidence="1">Membrane</location>
        <topology evidence="1">Multi-pass membrane protein</topology>
    </subcellularLocation>
</comment>
<dbReference type="PANTHER" id="PTHR43424:SF1">
    <property type="entry name" value="LOCUS PUTATIVE PROTEIN 1-RELATED"/>
    <property type="match status" value="1"/>
</dbReference>
<dbReference type="OrthoDB" id="9815702at2"/>
<feature type="transmembrane region" description="Helical" evidence="5">
    <location>
        <begin position="148"/>
        <end position="166"/>
    </location>
</feature>
<dbReference type="InterPro" id="IPR052556">
    <property type="entry name" value="PolySynth_Transporter"/>
</dbReference>
<feature type="transmembrane region" description="Helical" evidence="5">
    <location>
        <begin position="172"/>
        <end position="194"/>
    </location>
</feature>